<reference evidence="9" key="2">
    <citation type="submission" date="2019-09" db="UniProtKB">
        <authorList>
            <consortium name="WormBaseParasite"/>
        </authorList>
    </citation>
    <scope>IDENTIFICATION</scope>
</reference>
<keyword evidence="3 5" id="KW-1133">Transmembrane helix</keyword>
<dbReference type="EMBL" id="UZAH01025635">
    <property type="protein sequence ID" value="VDO67694.1"/>
    <property type="molecule type" value="Genomic_DNA"/>
</dbReference>
<dbReference type="PANTHER" id="PTHR46178">
    <property type="entry name" value="SEVEN TM RECEPTOR"/>
    <property type="match status" value="1"/>
</dbReference>
<dbReference type="GO" id="GO:0016020">
    <property type="term" value="C:membrane"/>
    <property type="evidence" value="ECO:0007669"/>
    <property type="project" value="UniProtKB-SubCell"/>
</dbReference>
<keyword evidence="2 5" id="KW-0812">Transmembrane</keyword>
<sequence>MAYSHGFLNQLQPWGFLSLCFFIGMYGMNTALLTMHFIYRYIVLCRSNLHPILKRKSSGACCVISVVTWGFFYGFITFYCFCANEDFYRYAGPSVLETLGEDIRNLSFFCVFTYEVILNITIMYWHPTIGLFLIVVMMTTSFSVMVVCAIKMHRTLRKASMSQKSRALQTQLLKALVVQAVVPFLMSYLPRFLMFFFVIMGYPPFK</sequence>
<feature type="transmembrane region" description="Helical" evidence="5">
    <location>
        <begin position="60"/>
        <end position="79"/>
    </location>
</feature>
<name>A0A3P7Y9D0_HELPZ</name>
<dbReference type="AlphaFoldDB" id="A0A3P7Y9D0"/>
<protein>
    <submittedName>
        <fullName evidence="9">G_PROTEIN_RECEP_F1_2 domain-containing protein</fullName>
    </submittedName>
</protein>
<keyword evidence="8" id="KW-1185">Reference proteome</keyword>
<feature type="domain" description="G-protein coupled receptors family 1 profile" evidence="6">
    <location>
        <begin position="32"/>
        <end position="206"/>
    </location>
</feature>
<reference evidence="7 8" key="1">
    <citation type="submission" date="2018-11" db="EMBL/GenBank/DDBJ databases">
        <authorList>
            <consortium name="Pathogen Informatics"/>
        </authorList>
    </citation>
    <scope>NUCLEOTIDE SEQUENCE [LARGE SCALE GENOMIC DNA]</scope>
</reference>
<dbReference type="InterPro" id="IPR019428">
    <property type="entry name" value="7TM_GPCR_serpentine_rcpt_Str"/>
</dbReference>
<gene>
    <name evidence="7" type="ORF">HPBE_LOCUS6290</name>
</gene>
<dbReference type="PROSITE" id="PS50262">
    <property type="entry name" value="G_PROTEIN_RECEP_F1_2"/>
    <property type="match status" value="1"/>
</dbReference>
<dbReference type="Proteomes" id="UP000050761">
    <property type="component" value="Unassembled WGS sequence"/>
</dbReference>
<comment type="subcellular location">
    <subcellularLocation>
        <location evidence="1">Membrane</location>
    </subcellularLocation>
</comment>
<accession>A0A3P7Y9D0</accession>
<feature type="transmembrane region" description="Helical" evidence="5">
    <location>
        <begin position="129"/>
        <end position="150"/>
    </location>
</feature>
<feature type="transmembrane region" description="Helical" evidence="5">
    <location>
        <begin position="14"/>
        <end position="39"/>
    </location>
</feature>
<feature type="transmembrane region" description="Helical" evidence="5">
    <location>
        <begin position="171"/>
        <end position="200"/>
    </location>
</feature>
<evidence type="ECO:0000256" key="3">
    <source>
        <dbReference type="ARBA" id="ARBA00022989"/>
    </source>
</evidence>
<dbReference type="InterPro" id="IPR017452">
    <property type="entry name" value="GPCR_Rhodpsn_7TM"/>
</dbReference>
<evidence type="ECO:0000256" key="5">
    <source>
        <dbReference type="SAM" id="Phobius"/>
    </source>
</evidence>
<dbReference type="WBParaSite" id="HPBE_0000628901-mRNA-1">
    <property type="protein sequence ID" value="HPBE_0000628901-mRNA-1"/>
    <property type="gene ID" value="HPBE_0000628901"/>
</dbReference>
<dbReference type="OrthoDB" id="5859135at2759"/>
<organism evidence="7">
    <name type="scientific">Heligmosomoides polygyrus</name>
    <name type="common">Parasitic roundworm</name>
    <dbReference type="NCBI Taxonomy" id="6339"/>
    <lineage>
        <taxon>Eukaryota</taxon>
        <taxon>Metazoa</taxon>
        <taxon>Ecdysozoa</taxon>
        <taxon>Nematoda</taxon>
        <taxon>Chromadorea</taxon>
        <taxon>Rhabditida</taxon>
        <taxon>Rhabditina</taxon>
        <taxon>Rhabditomorpha</taxon>
        <taxon>Strongyloidea</taxon>
        <taxon>Heligmosomidae</taxon>
        <taxon>Heligmosomoides</taxon>
    </lineage>
</organism>
<proteinExistence type="predicted"/>
<evidence type="ECO:0000259" key="6">
    <source>
        <dbReference type="PROSITE" id="PS50262"/>
    </source>
</evidence>
<evidence type="ECO:0000313" key="9">
    <source>
        <dbReference type="WBParaSite" id="HPBE_0000628901-mRNA-1"/>
    </source>
</evidence>
<dbReference type="Pfam" id="PF10326">
    <property type="entry name" value="7TM_GPCR_Str"/>
    <property type="match status" value="1"/>
</dbReference>
<dbReference type="PANTHER" id="PTHR46178:SF9">
    <property type="entry name" value="SEVEN TM RECEPTOR"/>
    <property type="match status" value="1"/>
</dbReference>
<dbReference type="SUPFAM" id="SSF81321">
    <property type="entry name" value="Family A G protein-coupled receptor-like"/>
    <property type="match status" value="1"/>
</dbReference>
<evidence type="ECO:0000256" key="4">
    <source>
        <dbReference type="ARBA" id="ARBA00023136"/>
    </source>
</evidence>
<evidence type="ECO:0000256" key="1">
    <source>
        <dbReference type="ARBA" id="ARBA00004370"/>
    </source>
</evidence>
<evidence type="ECO:0000256" key="2">
    <source>
        <dbReference type="ARBA" id="ARBA00022692"/>
    </source>
</evidence>
<keyword evidence="4 5" id="KW-0472">Membrane</keyword>
<evidence type="ECO:0000313" key="7">
    <source>
        <dbReference type="EMBL" id="VDO67694.1"/>
    </source>
</evidence>
<evidence type="ECO:0000313" key="8">
    <source>
        <dbReference type="Proteomes" id="UP000050761"/>
    </source>
</evidence>
<dbReference type="Gene3D" id="1.20.1070.10">
    <property type="entry name" value="Rhodopsin 7-helix transmembrane proteins"/>
    <property type="match status" value="1"/>
</dbReference>